<comment type="caution">
    <text evidence="4">The sequence shown here is derived from an EMBL/GenBank/DDBJ whole genome shotgun (WGS) entry which is preliminary data.</text>
</comment>
<feature type="transmembrane region" description="Helical" evidence="1">
    <location>
        <begin position="918"/>
        <end position="935"/>
    </location>
</feature>
<feature type="transmembrane region" description="Helical" evidence="1">
    <location>
        <begin position="12"/>
        <end position="34"/>
    </location>
</feature>
<keyword evidence="1" id="KW-1133">Transmembrane helix</keyword>
<keyword evidence="5" id="KW-1185">Reference proteome</keyword>
<dbReference type="InterPro" id="IPR011992">
    <property type="entry name" value="EF-hand-dom_pair"/>
</dbReference>
<proteinExistence type="predicted"/>
<dbReference type="InterPro" id="IPR002048">
    <property type="entry name" value="EF_hand_dom"/>
</dbReference>
<evidence type="ECO:0008006" key="6">
    <source>
        <dbReference type="Google" id="ProtNLM"/>
    </source>
</evidence>
<keyword evidence="1" id="KW-0472">Membrane</keyword>
<evidence type="ECO:0000313" key="4">
    <source>
        <dbReference type="EMBL" id="CAE6946458.1"/>
    </source>
</evidence>
<dbReference type="SUPFAM" id="SSF56235">
    <property type="entry name" value="N-terminal nucleophile aminohydrolases (Ntn hydrolases)"/>
    <property type="match status" value="1"/>
</dbReference>
<feature type="domain" description="EF-hand" evidence="2">
    <location>
        <begin position="1178"/>
        <end position="1213"/>
    </location>
</feature>
<dbReference type="GO" id="GO:0005509">
    <property type="term" value="F:calcium ion binding"/>
    <property type="evidence" value="ECO:0007669"/>
    <property type="project" value="InterPro"/>
</dbReference>
<feature type="transmembrane region" description="Helical" evidence="1">
    <location>
        <begin position="955"/>
        <end position="979"/>
    </location>
</feature>
<evidence type="ECO:0000259" key="3">
    <source>
        <dbReference type="PROSITE" id="PS51278"/>
    </source>
</evidence>
<organism evidence="4 5">
    <name type="scientific">Symbiodinium natans</name>
    <dbReference type="NCBI Taxonomy" id="878477"/>
    <lineage>
        <taxon>Eukaryota</taxon>
        <taxon>Sar</taxon>
        <taxon>Alveolata</taxon>
        <taxon>Dinophyceae</taxon>
        <taxon>Suessiales</taxon>
        <taxon>Symbiodiniaceae</taxon>
        <taxon>Symbiodinium</taxon>
    </lineage>
</organism>
<reference evidence="4" key="1">
    <citation type="submission" date="2021-02" db="EMBL/GenBank/DDBJ databases">
        <authorList>
            <person name="Dougan E. K."/>
            <person name="Rhodes N."/>
            <person name="Thang M."/>
            <person name="Chan C."/>
        </authorList>
    </citation>
    <scope>NUCLEOTIDE SEQUENCE</scope>
</reference>
<name>A0A812H2K5_9DINO</name>
<dbReference type="Proteomes" id="UP000604046">
    <property type="component" value="Unassembled WGS sequence"/>
</dbReference>
<dbReference type="OrthoDB" id="40822at2759"/>
<sequence>MVLMDPCTVLEFFLFYGLFGALHEVGHVLAGLMVGCRPAATLRNFLAAATSRQVCIETKGWSTTWVRHAGWVVSVVLAAAVRFTPKASSIAFYAALVTALEACLSDLLQLPKWSKPGSFGSCKSYIKLPPRSRRNCSRNMPELEPRKPGCFSCGNFGIVILNAAWTAAPKKMKDILEAMVEVTMMRGAQSGGVVTFTGSGDLMGARARVVNQKRTTLSSLVRRSLDSTERWARLRRGLVARGRLYMGHTRFATSSKATLEGTHPHRWTPPQKHDVYVGWSQGRLTNQQKQLEIFVTHNGDLDYFDVGQITYDLGTIQSWLEVATGIPRPSEVDSAAIAGIMDLLRTQGCLARSVRFGFLFGVKRKSLKYEMPPQNLFKQIGQVINSVLQKHGIEQKTVGVLNDGRDLLRHLSVEAVQRGVQGCKLKIPLEESDVEKMVNCAVDAFFDNDLLFATQLFMRNAKGSFGLCVTSSLDAGRQMVIAARGQTMSVAFYPETGLILYGSEAAAVKAGMGKDIPAAGNEEQRQRRSRRASAVFGLAAGKLDLSQETQEVAPLDGSMQLGPESQLNEGPAMRLDLDDLGGEICLLDWGEGMPFTSFNHRTLRPKVLMNNALTVTLVRESYLQKSLMKRLVAIENNPLVLPLPKNNPEPVAQDIQDIPKALERIQNDWNLGRGLNRSAAWALGRALRGRLQDKLVGKVAPDAVDLLISGCEVSLWLGEQLAADLSLCFKRLVVRCISSNKILGMHGLECPMPLTGFACGSWELRGACVLLISHSGGSFSTLNISNLLQAVTRHLFVVTSEWDTQIGKQLRQLDETSRVFSTDIGIRPAEPCSISVAATQQLLTQILIYLSATLLEDRELGTAAGAVVRNTDLAELQRLNRLSISALEELVRPWTTTAKQLRAKGRHWAQHVLEGPRAWIICAIYIAVTVSLGLAPLSTATRRSGLLEVSEDLIYAAQVLDAVLYIFLPQLAVLLIRLLQRRPLLHRMTGRTVVIGDIPWVAQTAEAFLSKLMACSYSAAGLTVFSGNPADHLLHRMTHRVVRGTLLACGRPDGRLVALSNAEQSVCLAVNQASSIQSMGATLESLTIGHNPYQLPLATHSVTLQFDRPQYLCEHLQKTELQAQSATALLGQFSNVKMELRSTSKASSPTDEEMPTWLQDDVFLRMQHQVSERKKSIDRLQDMQTLVDSLPLDNDGQVTFKDFEKGFRLLREDKIDRKSLLRVFERFDANSNGAIYPSDCKAIYRTSFAGLLALAEGTATATKVGLMKVVESAEDIFGISLLRNAESSQSVQIIETQFLSMQLYESRIASLHRAVAFFVMFHEMGRSIARFWPWVSFGILRYRMDRTQSIMRIATTASPVSGADVRHKMHEIKSEQHLDLIKGLVDNMVRRWRSRHSMVHHEF</sequence>
<dbReference type="SUPFAM" id="SSF47473">
    <property type="entry name" value="EF-hand"/>
    <property type="match status" value="1"/>
</dbReference>
<accession>A0A812H2K5</accession>
<keyword evidence="1" id="KW-0812">Transmembrane</keyword>
<dbReference type="Gene3D" id="3.60.20.10">
    <property type="entry name" value="Glutamine Phosphoribosylpyrophosphate, subunit 1, domain 1"/>
    <property type="match status" value="1"/>
</dbReference>
<gene>
    <name evidence="4" type="ORF">SNAT2548_LOCUS1417</name>
</gene>
<protein>
    <recommendedName>
        <fullName evidence="6">Glutamine amidotransferase type-2 domain-containing protein</fullName>
    </recommendedName>
</protein>
<dbReference type="Gene3D" id="1.10.238.10">
    <property type="entry name" value="EF-hand"/>
    <property type="match status" value="1"/>
</dbReference>
<dbReference type="PROSITE" id="PS50222">
    <property type="entry name" value="EF_HAND_2"/>
    <property type="match status" value="1"/>
</dbReference>
<evidence type="ECO:0000313" key="5">
    <source>
        <dbReference type="Proteomes" id="UP000604046"/>
    </source>
</evidence>
<feature type="domain" description="Glutamine amidotransferase type-2" evidence="3">
    <location>
        <begin position="153"/>
        <end position="549"/>
    </location>
</feature>
<dbReference type="EMBL" id="CAJNDS010000078">
    <property type="protein sequence ID" value="CAE6946458.1"/>
    <property type="molecule type" value="Genomic_DNA"/>
</dbReference>
<dbReference type="InterPro" id="IPR029055">
    <property type="entry name" value="Ntn_hydrolases_N"/>
</dbReference>
<dbReference type="PROSITE" id="PS51278">
    <property type="entry name" value="GATASE_TYPE_2"/>
    <property type="match status" value="1"/>
</dbReference>
<evidence type="ECO:0000259" key="2">
    <source>
        <dbReference type="PROSITE" id="PS50222"/>
    </source>
</evidence>
<evidence type="ECO:0000256" key="1">
    <source>
        <dbReference type="SAM" id="Phobius"/>
    </source>
</evidence>
<dbReference type="InterPro" id="IPR017932">
    <property type="entry name" value="GATase_2_dom"/>
</dbReference>